<keyword evidence="2" id="KW-1185">Reference proteome</keyword>
<organism evidence="1 2">
    <name type="scientific">Dreissena polymorpha</name>
    <name type="common">Zebra mussel</name>
    <name type="synonym">Mytilus polymorpha</name>
    <dbReference type="NCBI Taxonomy" id="45954"/>
    <lineage>
        <taxon>Eukaryota</taxon>
        <taxon>Metazoa</taxon>
        <taxon>Spiralia</taxon>
        <taxon>Lophotrochozoa</taxon>
        <taxon>Mollusca</taxon>
        <taxon>Bivalvia</taxon>
        <taxon>Autobranchia</taxon>
        <taxon>Heteroconchia</taxon>
        <taxon>Euheterodonta</taxon>
        <taxon>Imparidentia</taxon>
        <taxon>Neoheterodontei</taxon>
        <taxon>Myida</taxon>
        <taxon>Dreissenoidea</taxon>
        <taxon>Dreissenidae</taxon>
        <taxon>Dreissena</taxon>
    </lineage>
</organism>
<evidence type="ECO:0000313" key="1">
    <source>
        <dbReference type="EMBL" id="KAH3692692.1"/>
    </source>
</evidence>
<evidence type="ECO:0000313" key="2">
    <source>
        <dbReference type="Proteomes" id="UP000828390"/>
    </source>
</evidence>
<accession>A0A9D4BF15</accession>
<dbReference type="Proteomes" id="UP000828390">
    <property type="component" value="Unassembled WGS sequence"/>
</dbReference>
<protein>
    <submittedName>
        <fullName evidence="1">Uncharacterized protein</fullName>
    </submittedName>
</protein>
<reference evidence="1" key="2">
    <citation type="submission" date="2020-11" db="EMBL/GenBank/DDBJ databases">
        <authorList>
            <person name="McCartney M.A."/>
            <person name="Auch B."/>
            <person name="Kono T."/>
            <person name="Mallez S."/>
            <person name="Becker A."/>
            <person name="Gohl D.M."/>
            <person name="Silverstein K.A.T."/>
            <person name="Koren S."/>
            <person name="Bechman K.B."/>
            <person name="Herman A."/>
            <person name="Abrahante J.E."/>
            <person name="Garbe J."/>
        </authorList>
    </citation>
    <scope>NUCLEOTIDE SEQUENCE</scope>
    <source>
        <strain evidence="1">Duluth1</strain>
        <tissue evidence="1">Whole animal</tissue>
    </source>
</reference>
<sequence>MASRNRKDESKQPGLTIFLTSKLSALNDSAGHPFIRLHDDAGDLPLQSVMSQKSAEGLPVNAVERLYIVEEVDIRCKFHSRDCFQNDHPGLRSDPCTISTF</sequence>
<reference evidence="1" key="1">
    <citation type="journal article" date="2019" name="bioRxiv">
        <title>The Genome of the Zebra Mussel, Dreissena polymorpha: A Resource for Invasive Species Research.</title>
        <authorList>
            <person name="McCartney M.A."/>
            <person name="Auch B."/>
            <person name="Kono T."/>
            <person name="Mallez S."/>
            <person name="Zhang Y."/>
            <person name="Obille A."/>
            <person name="Becker A."/>
            <person name="Abrahante J.E."/>
            <person name="Garbe J."/>
            <person name="Badalamenti J.P."/>
            <person name="Herman A."/>
            <person name="Mangelson H."/>
            <person name="Liachko I."/>
            <person name="Sullivan S."/>
            <person name="Sone E.D."/>
            <person name="Koren S."/>
            <person name="Silverstein K.A.T."/>
            <person name="Beckman K.B."/>
            <person name="Gohl D.M."/>
        </authorList>
    </citation>
    <scope>NUCLEOTIDE SEQUENCE</scope>
    <source>
        <strain evidence="1">Duluth1</strain>
        <tissue evidence="1">Whole animal</tissue>
    </source>
</reference>
<proteinExistence type="predicted"/>
<name>A0A9D4BF15_DREPO</name>
<dbReference type="AlphaFoldDB" id="A0A9D4BF15"/>
<dbReference type="EMBL" id="JAIWYP010000020">
    <property type="protein sequence ID" value="KAH3692692.1"/>
    <property type="molecule type" value="Genomic_DNA"/>
</dbReference>
<comment type="caution">
    <text evidence="1">The sequence shown here is derived from an EMBL/GenBank/DDBJ whole genome shotgun (WGS) entry which is preliminary data.</text>
</comment>
<gene>
    <name evidence="1" type="ORF">DPMN_193846</name>
</gene>